<reference evidence="1" key="1">
    <citation type="submission" date="2019-10" db="EMBL/GenBank/DDBJ databases">
        <title>Draft genome sequence of Panacibacter sp. KCS-6.</title>
        <authorList>
            <person name="Yim K.J."/>
        </authorList>
    </citation>
    <scope>NUCLEOTIDE SEQUENCE</scope>
    <source>
        <strain evidence="1">KCS-6</strain>
    </source>
</reference>
<evidence type="ECO:0000313" key="1">
    <source>
        <dbReference type="EMBL" id="NNV55024.1"/>
    </source>
</evidence>
<comment type="caution">
    <text evidence="1">The sequence shown here is derived from an EMBL/GenBank/DDBJ whole genome shotgun (WGS) entry which is preliminary data.</text>
</comment>
<dbReference type="RefSeq" id="WP_171606955.1">
    <property type="nucleotide sequence ID" value="NZ_WHPF01000004.1"/>
</dbReference>
<name>A0A8J8JTZ4_9BACT</name>
<organism evidence="1 2">
    <name type="scientific">Limnovirga soli</name>
    <dbReference type="NCBI Taxonomy" id="2656915"/>
    <lineage>
        <taxon>Bacteria</taxon>
        <taxon>Pseudomonadati</taxon>
        <taxon>Bacteroidota</taxon>
        <taxon>Chitinophagia</taxon>
        <taxon>Chitinophagales</taxon>
        <taxon>Chitinophagaceae</taxon>
        <taxon>Limnovirga</taxon>
    </lineage>
</organism>
<dbReference type="Proteomes" id="UP000598971">
    <property type="component" value="Unassembled WGS sequence"/>
</dbReference>
<evidence type="ECO:0000313" key="2">
    <source>
        <dbReference type="Proteomes" id="UP000598971"/>
    </source>
</evidence>
<dbReference type="EMBL" id="WHPF01000004">
    <property type="protein sequence ID" value="NNV55024.1"/>
    <property type="molecule type" value="Genomic_DNA"/>
</dbReference>
<dbReference type="AlphaFoldDB" id="A0A8J8JTZ4"/>
<accession>A0A8J8JTZ4</accession>
<protein>
    <submittedName>
        <fullName evidence="1">Uncharacterized protein</fullName>
    </submittedName>
</protein>
<sequence length="104" mass="12409">MKKALSNINQNSNSNIPLIKKLERITLETYDLRFLSHLRELQENSDEDWTWQWMDECIRYPEIHSQLTTKIKSLESEGWKVATLNFDNTTKGIHINMELEKPFK</sequence>
<proteinExistence type="predicted"/>
<keyword evidence="2" id="KW-1185">Reference proteome</keyword>
<gene>
    <name evidence="1" type="ORF">GD597_06110</name>
</gene>